<dbReference type="InterPro" id="IPR019291">
    <property type="entry name" value="Host_attachment_protein"/>
</dbReference>
<proteinExistence type="predicted"/>
<dbReference type="Proteomes" id="UP000425817">
    <property type="component" value="Chromosome"/>
</dbReference>
<feature type="compositionally biased region" description="Basic and acidic residues" evidence="1">
    <location>
        <begin position="37"/>
        <end position="50"/>
    </location>
</feature>
<dbReference type="AlphaFoldDB" id="A0A6I6H2G7"/>
<accession>A0A6I6H2G7</accession>
<protein>
    <submittedName>
        <fullName evidence="2">Host attachment protein</fullName>
    </submittedName>
</protein>
<organism evidence="2 3">
    <name type="scientific">Variovorax paradoxus</name>
    <dbReference type="NCBI Taxonomy" id="34073"/>
    <lineage>
        <taxon>Bacteria</taxon>
        <taxon>Pseudomonadati</taxon>
        <taxon>Pseudomonadota</taxon>
        <taxon>Betaproteobacteria</taxon>
        <taxon>Burkholderiales</taxon>
        <taxon>Comamonadaceae</taxon>
        <taxon>Variovorax</taxon>
    </lineage>
</organism>
<evidence type="ECO:0000313" key="2">
    <source>
        <dbReference type="EMBL" id="QGW81003.1"/>
    </source>
</evidence>
<dbReference type="Pfam" id="PF10116">
    <property type="entry name" value="Host_attach"/>
    <property type="match status" value="1"/>
</dbReference>
<evidence type="ECO:0000256" key="1">
    <source>
        <dbReference type="SAM" id="MobiDB-lite"/>
    </source>
</evidence>
<gene>
    <name evidence="2" type="ORF">GOQ09_05160</name>
</gene>
<name>A0A6I6H2G7_VARPD</name>
<dbReference type="RefSeq" id="WP_157612244.1">
    <property type="nucleotide sequence ID" value="NZ_CP046622.1"/>
</dbReference>
<reference evidence="2 3" key="1">
    <citation type="submission" date="2019-12" db="EMBL/GenBank/DDBJ databases">
        <title>Hybrid Genome Assemblies of two High G+C Isolates from Undergraduate Microbiology Courses.</title>
        <authorList>
            <person name="Ne Ville C.J."/>
            <person name="Enright D."/>
            <person name="Hernandez I."/>
            <person name="Dodsworth J."/>
            <person name="Orwin P.M."/>
        </authorList>
    </citation>
    <scope>NUCLEOTIDE SEQUENCE [LARGE SCALE GENOMIC DNA]</scope>
    <source>
        <strain evidence="2 3">CSUSB</strain>
    </source>
</reference>
<feature type="region of interest" description="Disordered" evidence="1">
    <location>
        <begin position="24"/>
        <end position="84"/>
    </location>
</feature>
<dbReference type="EMBL" id="CP046622">
    <property type="protein sequence ID" value="QGW81003.1"/>
    <property type="molecule type" value="Genomic_DNA"/>
</dbReference>
<sequence>MTKSWIVVADEAIARILARSKKPDELESVEELTDPAAHAREADLNRDAQGRRAGSATHSARPNTPHRLRSTANATASAGESEKHLEAAGFARRVAEHLARARQAQRFDELRIIAAPRFLGELRKALTADVAGCVKETLDKDLVHMTNDEIAGRLFRRQSQA</sequence>
<evidence type="ECO:0000313" key="3">
    <source>
        <dbReference type="Proteomes" id="UP000425817"/>
    </source>
</evidence>
<dbReference type="OrthoDB" id="329419at2"/>